<feature type="domain" description="DUF8054" evidence="2">
    <location>
        <begin position="11"/>
        <end position="91"/>
    </location>
</feature>
<dbReference type="EMBL" id="JBHTAR010000011">
    <property type="protein sequence ID" value="MFC7199656.1"/>
    <property type="molecule type" value="Genomic_DNA"/>
</dbReference>
<evidence type="ECO:0000259" key="4">
    <source>
        <dbReference type="Pfam" id="PF26238"/>
    </source>
</evidence>
<gene>
    <name evidence="5" type="ORF">ACFQJ9_09560</name>
</gene>
<sequence length="277" mass="30196">MHLTTILTDIVDDLRRPEYTGSNRCVPCTVVNLMIALGLAGAIAVAGSLSAGVGVFLIAVAAIYVRGYLVPGTPTLTKRYLPDSVLRWFEASHPQPNVDEDFDITATLDEFGLLVDNPDGDVQLDPEFAAAWFERMTARDVYVPQLDDLATLLDVDVEQLDVRYHGNDACTVYLEDQWLGQWESAAAFNADVTAEALLAERYPEWAQIPLVQQGELLAALRVCLEVCPACDGQVTLGTRTVESCCRSVDVVAATCGACSARLFEIEYSPELFEAAND</sequence>
<dbReference type="AlphaFoldDB" id="A0ABD5Z386"/>
<feature type="transmembrane region" description="Helical" evidence="1">
    <location>
        <begin position="25"/>
        <end position="45"/>
    </location>
</feature>
<comment type="caution">
    <text evidence="5">The sequence shown here is derived from an EMBL/GenBank/DDBJ whole genome shotgun (WGS) entry which is preliminary data.</text>
</comment>
<evidence type="ECO:0000313" key="6">
    <source>
        <dbReference type="Proteomes" id="UP001596447"/>
    </source>
</evidence>
<dbReference type="InterPro" id="IPR058775">
    <property type="entry name" value="DUF8054_M"/>
</dbReference>
<evidence type="ECO:0000313" key="5">
    <source>
        <dbReference type="EMBL" id="MFC7199656.1"/>
    </source>
</evidence>
<feature type="domain" description="DUF8054" evidence="3">
    <location>
        <begin position="225"/>
        <end position="264"/>
    </location>
</feature>
<reference evidence="5 6" key="1">
    <citation type="journal article" date="2019" name="Int. J. Syst. Evol. Microbiol.">
        <title>The Global Catalogue of Microorganisms (GCM) 10K type strain sequencing project: providing services to taxonomists for standard genome sequencing and annotation.</title>
        <authorList>
            <consortium name="The Broad Institute Genomics Platform"/>
            <consortium name="The Broad Institute Genome Sequencing Center for Infectious Disease"/>
            <person name="Wu L."/>
            <person name="Ma J."/>
        </authorList>
    </citation>
    <scope>NUCLEOTIDE SEQUENCE [LARGE SCALE GENOMIC DNA]</scope>
    <source>
        <strain evidence="5 6">XZGYJ-43</strain>
    </source>
</reference>
<evidence type="ECO:0000256" key="1">
    <source>
        <dbReference type="SAM" id="Phobius"/>
    </source>
</evidence>
<name>A0ABD5Z386_9EURY</name>
<evidence type="ECO:0000259" key="3">
    <source>
        <dbReference type="Pfam" id="PF26237"/>
    </source>
</evidence>
<organism evidence="5 6">
    <name type="scientific">Halospeciosus flavus</name>
    <dbReference type="NCBI Taxonomy" id="3032283"/>
    <lineage>
        <taxon>Archaea</taxon>
        <taxon>Methanobacteriati</taxon>
        <taxon>Methanobacteriota</taxon>
        <taxon>Stenosarchaea group</taxon>
        <taxon>Halobacteria</taxon>
        <taxon>Halobacteriales</taxon>
        <taxon>Halobacteriaceae</taxon>
        <taxon>Halospeciosus</taxon>
    </lineage>
</organism>
<dbReference type="InterPro" id="IPR058674">
    <property type="entry name" value="DUF8054_N"/>
</dbReference>
<feature type="domain" description="DUF8054" evidence="4">
    <location>
        <begin position="103"/>
        <end position="222"/>
    </location>
</feature>
<protein>
    <submittedName>
        <fullName evidence="5">Uncharacterized protein</fullName>
    </submittedName>
</protein>
<dbReference type="Pfam" id="PF26238">
    <property type="entry name" value="DUF8054_M"/>
    <property type="match status" value="1"/>
</dbReference>
<keyword evidence="1" id="KW-1133">Transmembrane helix</keyword>
<keyword evidence="1" id="KW-0472">Membrane</keyword>
<dbReference type="Pfam" id="PF26237">
    <property type="entry name" value="DUF8054_C"/>
    <property type="match status" value="1"/>
</dbReference>
<dbReference type="InterPro" id="IPR058675">
    <property type="entry name" value="DUF8054_C"/>
</dbReference>
<keyword evidence="6" id="KW-1185">Reference proteome</keyword>
<proteinExistence type="predicted"/>
<dbReference type="RefSeq" id="WP_279529584.1">
    <property type="nucleotide sequence ID" value="NZ_CP122312.1"/>
</dbReference>
<dbReference type="Proteomes" id="UP001596447">
    <property type="component" value="Unassembled WGS sequence"/>
</dbReference>
<accession>A0ABD5Z386</accession>
<evidence type="ECO:0000259" key="2">
    <source>
        <dbReference type="Pfam" id="PF26236"/>
    </source>
</evidence>
<keyword evidence="1" id="KW-0812">Transmembrane</keyword>
<feature type="transmembrane region" description="Helical" evidence="1">
    <location>
        <begin position="51"/>
        <end position="69"/>
    </location>
</feature>
<dbReference type="Pfam" id="PF26236">
    <property type="entry name" value="DUF8054_N"/>
    <property type="match status" value="1"/>
</dbReference>